<sequence>MYENTQTKKLTKALGLRDELVRRASLTGTDPAPEAARLQTLIEQIEVTSQQFDRQVDLYWVLAETRRGLANGNDKAIKPLMDPLWKDIICQFRDGTVANDLLKILCQKIQRLLLPTFPVSRKNPAFPKEVRLYEDSYALLGEYFGWLIDLLQIVHFTPNRIRCTLAELQEQAGQFNTLAGQGRQFAETLREIQLTQLLLHRQLDQAIGAARGRMLIYRREARRVTKLSL</sequence>
<organism evidence="1 2">
    <name type="scientific">Spirosoma flavum</name>
    <dbReference type="NCBI Taxonomy" id="2048557"/>
    <lineage>
        <taxon>Bacteria</taxon>
        <taxon>Pseudomonadati</taxon>
        <taxon>Bacteroidota</taxon>
        <taxon>Cytophagia</taxon>
        <taxon>Cytophagales</taxon>
        <taxon>Cytophagaceae</taxon>
        <taxon>Spirosoma</taxon>
    </lineage>
</organism>
<comment type="caution">
    <text evidence="1">The sequence shown here is derived from an EMBL/GenBank/DDBJ whole genome shotgun (WGS) entry which is preliminary data.</text>
</comment>
<proteinExistence type="predicted"/>
<dbReference type="RefSeq" id="WP_381509008.1">
    <property type="nucleotide sequence ID" value="NZ_JBHUOM010000050.1"/>
</dbReference>
<evidence type="ECO:0000313" key="2">
    <source>
        <dbReference type="Proteomes" id="UP001597512"/>
    </source>
</evidence>
<gene>
    <name evidence="1" type="ORF">ACFS25_31070</name>
</gene>
<keyword evidence="2" id="KW-1185">Reference proteome</keyword>
<accession>A0ABW6ASQ5</accession>
<dbReference type="Proteomes" id="UP001597512">
    <property type="component" value="Unassembled WGS sequence"/>
</dbReference>
<dbReference type="EMBL" id="JBHUOM010000050">
    <property type="protein sequence ID" value="MFD2938246.1"/>
    <property type="molecule type" value="Genomic_DNA"/>
</dbReference>
<reference evidence="2" key="1">
    <citation type="journal article" date="2019" name="Int. J. Syst. Evol. Microbiol.">
        <title>The Global Catalogue of Microorganisms (GCM) 10K type strain sequencing project: providing services to taxonomists for standard genome sequencing and annotation.</title>
        <authorList>
            <consortium name="The Broad Institute Genomics Platform"/>
            <consortium name="The Broad Institute Genome Sequencing Center for Infectious Disease"/>
            <person name="Wu L."/>
            <person name="Ma J."/>
        </authorList>
    </citation>
    <scope>NUCLEOTIDE SEQUENCE [LARGE SCALE GENOMIC DNA]</scope>
    <source>
        <strain evidence="2">KCTC 52490</strain>
    </source>
</reference>
<evidence type="ECO:0000313" key="1">
    <source>
        <dbReference type="EMBL" id="MFD2938246.1"/>
    </source>
</evidence>
<name>A0ABW6ASQ5_9BACT</name>
<protein>
    <submittedName>
        <fullName evidence="1">Uncharacterized protein</fullName>
    </submittedName>
</protein>